<dbReference type="InterPro" id="IPR029033">
    <property type="entry name" value="His_PPase_superfam"/>
</dbReference>
<dbReference type="SMART" id="SM00855">
    <property type="entry name" value="PGAM"/>
    <property type="match status" value="1"/>
</dbReference>
<protein>
    <submittedName>
        <fullName evidence="1">Histidine phosphatase family protein</fullName>
    </submittedName>
</protein>
<gene>
    <name evidence="1" type="ORF">NYR54_13675</name>
</gene>
<keyword evidence="2" id="KW-1185">Reference proteome</keyword>
<dbReference type="GO" id="GO:0005737">
    <property type="term" value="C:cytoplasm"/>
    <property type="evidence" value="ECO:0007669"/>
    <property type="project" value="TreeGrafter"/>
</dbReference>
<dbReference type="InterPro" id="IPR013078">
    <property type="entry name" value="His_Pase_superF_clade-1"/>
</dbReference>
<dbReference type="PANTHER" id="PTHR48100">
    <property type="entry name" value="BROAD-SPECIFICITY PHOSPHATASE YOR283W-RELATED"/>
    <property type="match status" value="1"/>
</dbReference>
<dbReference type="AlphaFoldDB" id="A0A9X3B782"/>
<dbReference type="PANTHER" id="PTHR48100:SF59">
    <property type="entry name" value="ADENOSYLCOBALAMIN_ALPHA-RIBAZOLE PHOSPHATASE"/>
    <property type="match status" value="1"/>
</dbReference>
<dbReference type="InterPro" id="IPR050275">
    <property type="entry name" value="PGM_Phosphatase"/>
</dbReference>
<dbReference type="Proteomes" id="UP001149009">
    <property type="component" value="Unassembled WGS sequence"/>
</dbReference>
<dbReference type="RefSeq" id="WP_261516250.1">
    <property type="nucleotide sequence ID" value="NZ_JAODNV010000014.1"/>
</dbReference>
<dbReference type="Gene3D" id="3.40.50.1240">
    <property type="entry name" value="Phosphoglycerate mutase-like"/>
    <property type="match status" value="1"/>
</dbReference>
<organism evidence="1 2">
    <name type="scientific">Chelativorans petroleitrophicus</name>
    <dbReference type="NCBI Taxonomy" id="2975484"/>
    <lineage>
        <taxon>Bacteria</taxon>
        <taxon>Pseudomonadati</taxon>
        <taxon>Pseudomonadota</taxon>
        <taxon>Alphaproteobacteria</taxon>
        <taxon>Hyphomicrobiales</taxon>
        <taxon>Phyllobacteriaceae</taxon>
        <taxon>Chelativorans</taxon>
    </lineage>
</organism>
<reference evidence="1" key="1">
    <citation type="submission" date="2022-08" db="EMBL/GenBank/DDBJ databases">
        <title>Chelativorans sichuanense sp. nov., a paraffin oil-degrading bacterium isolated from a mixture of oil-based drill cuttings and paddy soil.</title>
        <authorList>
            <person name="Yu J."/>
            <person name="Liu H."/>
            <person name="Chen Q."/>
        </authorList>
    </citation>
    <scope>NUCLEOTIDE SEQUENCE</scope>
    <source>
        <strain evidence="1">SCAU 2101</strain>
    </source>
</reference>
<dbReference type="Pfam" id="PF00300">
    <property type="entry name" value="His_Phos_1"/>
    <property type="match status" value="1"/>
</dbReference>
<accession>A0A9X3B782</accession>
<name>A0A9X3B782_9HYPH</name>
<dbReference type="SUPFAM" id="SSF53254">
    <property type="entry name" value="Phosphoglycerate mutase-like"/>
    <property type="match status" value="1"/>
</dbReference>
<comment type="caution">
    <text evidence="1">The sequence shown here is derived from an EMBL/GenBank/DDBJ whole genome shotgun (WGS) entry which is preliminary data.</text>
</comment>
<evidence type="ECO:0000313" key="1">
    <source>
        <dbReference type="EMBL" id="MCT8991328.1"/>
    </source>
</evidence>
<sequence length="207" mass="22483">MTTLVHLLRHASHGHLGRVLTGRQPGIPLTPAGHAEAQALGRHMAKLGVDVLFTSPRRRARESAWHVARETGALCRVAPELDEIDFGDWTGMTFDALSSDPRWRHWNEARDMASTPAGETMRDVAARVAGLIGRLQREFPHGALGLVTHSDVIKATICHYQGWSFSRVHSFEIGPATVSTLALRDGGSDLIACNVTPAPVHAEEVPA</sequence>
<proteinExistence type="predicted"/>
<evidence type="ECO:0000313" key="2">
    <source>
        <dbReference type="Proteomes" id="UP001149009"/>
    </source>
</evidence>
<dbReference type="EMBL" id="JAODNV010000014">
    <property type="protein sequence ID" value="MCT8991328.1"/>
    <property type="molecule type" value="Genomic_DNA"/>
</dbReference>
<dbReference type="CDD" id="cd07067">
    <property type="entry name" value="HP_PGM_like"/>
    <property type="match status" value="1"/>
</dbReference>
<dbReference type="GO" id="GO:0016791">
    <property type="term" value="F:phosphatase activity"/>
    <property type="evidence" value="ECO:0007669"/>
    <property type="project" value="TreeGrafter"/>
</dbReference>